<comment type="caution">
    <text evidence="1">The sequence shown here is derived from an EMBL/GenBank/DDBJ whole genome shotgun (WGS) entry which is preliminary data.</text>
</comment>
<reference evidence="1" key="1">
    <citation type="submission" date="2021-06" db="EMBL/GenBank/DDBJ databases">
        <authorList>
            <person name="Kallberg Y."/>
            <person name="Tangrot J."/>
            <person name="Rosling A."/>
        </authorList>
    </citation>
    <scope>NUCLEOTIDE SEQUENCE</scope>
    <source>
        <strain evidence="1">CL356</strain>
    </source>
</reference>
<accession>A0ACA9M5M0</accession>
<dbReference type="EMBL" id="CAJVPT010010535">
    <property type="protein sequence ID" value="CAG8571329.1"/>
    <property type="molecule type" value="Genomic_DNA"/>
</dbReference>
<keyword evidence="2" id="KW-1185">Reference proteome</keyword>
<feature type="non-terminal residue" evidence="1">
    <location>
        <position position="1"/>
    </location>
</feature>
<name>A0ACA9M5M0_9GLOM</name>
<evidence type="ECO:0000313" key="1">
    <source>
        <dbReference type="EMBL" id="CAG8571329.1"/>
    </source>
</evidence>
<protein>
    <submittedName>
        <fullName evidence="1">2427_t:CDS:1</fullName>
    </submittedName>
</protein>
<sequence>DTSDVKIPSVFVAQSEYRTLRSLSMMVNEPLEIQLVKDDLFQWSSSFDKNMHVNYRPLLDVIIVVILSPTVMMIFIYVLWRIRQRQRRKQEIAPQRVVGNLPTKIFYESKRQENDPQECAICLEEYVDEDELRIMPCKHEFHVIYLIIMIDGIVTVEEEKVPAKRSRSSVHRIKDSISHYLFPTPKSKSQLINITDSEKESRIDQLRTYLEELGHPLETAQIEKLLEQNSWNVSEIAGYCKDLEEAEEGLISDIQKTVVMLGAENDRLTSCYIDSLLFAMFARTKSFDGMLFVQPEGPNARGLQTHLRLFVNRLRTGEYISAYMIKQLRERLSSCGWIGKNDYGNPTQEDVSELFLFLSCLYELPYLPLGMHLFHGGDEDPNDERVVTERLIQIAIPGDPLDEKPVSLEEALVNHFHDNIVSGLKRSLTDDVRHSEVPVSAWQVLKLLPFYSANNEQGEKINAANFHFPEKNLVLPLILKRYGYNERMKPFRIKKSVYIPPFVDFSSFVNREAADDPPCHCGIEIRYRLKLRSVVCHYGETLTSGHYKGYTLDDEEGWFMLDDLNLVERVKKFDTIKDTTFLFNNFSQNAYLLFYELQHIHPDAVEEELVIEYDYYVAQNLQLVEFADDKRNCIVQ</sequence>
<dbReference type="Proteomes" id="UP000789525">
    <property type="component" value="Unassembled WGS sequence"/>
</dbReference>
<organism evidence="1 2">
    <name type="scientific">Acaulospora colombiana</name>
    <dbReference type="NCBI Taxonomy" id="27376"/>
    <lineage>
        <taxon>Eukaryota</taxon>
        <taxon>Fungi</taxon>
        <taxon>Fungi incertae sedis</taxon>
        <taxon>Mucoromycota</taxon>
        <taxon>Glomeromycotina</taxon>
        <taxon>Glomeromycetes</taxon>
        <taxon>Diversisporales</taxon>
        <taxon>Acaulosporaceae</taxon>
        <taxon>Acaulospora</taxon>
    </lineage>
</organism>
<evidence type="ECO:0000313" key="2">
    <source>
        <dbReference type="Proteomes" id="UP000789525"/>
    </source>
</evidence>
<proteinExistence type="predicted"/>
<gene>
    <name evidence="1" type="ORF">ACOLOM_LOCUS5617</name>
</gene>